<dbReference type="EMBL" id="FNPG01000012">
    <property type="protein sequence ID" value="SDY29145.1"/>
    <property type="molecule type" value="Genomic_DNA"/>
</dbReference>
<dbReference type="Pfam" id="PF02517">
    <property type="entry name" value="Rce1-like"/>
    <property type="match status" value="1"/>
</dbReference>
<dbReference type="STRING" id="1122142.SAMN02910414_01224"/>
<evidence type="ECO:0000313" key="4">
    <source>
        <dbReference type="Proteomes" id="UP000183918"/>
    </source>
</evidence>
<dbReference type="RefSeq" id="WP_074717100.1">
    <property type="nucleotide sequence ID" value="NZ_FNPG01000012.1"/>
</dbReference>
<keyword evidence="1" id="KW-0812">Transmembrane</keyword>
<gene>
    <name evidence="3" type="ORF">SAMN02910414_01224</name>
</gene>
<keyword evidence="1" id="KW-1133">Transmembrane helix</keyword>
<protein>
    <submittedName>
        <fullName evidence="3">CAAX protease self-immunity</fullName>
    </submittedName>
</protein>
<keyword evidence="4" id="KW-1185">Reference proteome</keyword>
<feature type="transmembrane region" description="Helical" evidence="1">
    <location>
        <begin position="9"/>
        <end position="28"/>
    </location>
</feature>
<dbReference type="GO" id="GO:0004175">
    <property type="term" value="F:endopeptidase activity"/>
    <property type="evidence" value="ECO:0007669"/>
    <property type="project" value="UniProtKB-ARBA"/>
</dbReference>
<dbReference type="PANTHER" id="PTHR35797:SF1">
    <property type="entry name" value="PROTEASE"/>
    <property type="match status" value="1"/>
</dbReference>
<feature type="transmembrane region" description="Helical" evidence="1">
    <location>
        <begin position="194"/>
        <end position="214"/>
    </location>
</feature>
<proteinExistence type="predicted"/>
<sequence>MEKETRNSIILFLILSFVPMWVFSYIYYIMKSDTILLVMMLLPAVASVITRVVRNEGFERMLLRPHLRRNLKWYFTAYFAPPFIACFGAAVYFLIFGSDFSPLQSAFAIQESIISTSELLKTLCILIPLAIIVNPIMGMIQCFGEELGWRGYLLPKIGEKLSPLSASVFTGVIWGLWHAPIIAMGYNYGTNNPIAGIFAMTVFCTVLGIISGFLTYKVRSIWPAVLFHASINGMDRWAPSTLFMSKKPNMFLGPDLLGFIGGLGFIIIDVVLIMNMRKWKKGEI</sequence>
<evidence type="ECO:0000259" key="2">
    <source>
        <dbReference type="Pfam" id="PF02517"/>
    </source>
</evidence>
<feature type="domain" description="CAAX prenyl protease 2/Lysostaphin resistance protein A-like" evidence="2">
    <location>
        <begin position="133"/>
        <end position="234"/>
    </location>
</feature>
<dbReference type="GO" id="GO:0006508">
    <property type="term" value="P:proteolysis"/>
    <property type="evidence" value="ECO:0007669"/>
    <property type="project" value="UniProtKB-KW"/>
</dbReference>
<feature type="transmembrane region" description="Helical" evidence="1">
    <location>
        <begin position="34"/>
        <end position="53"/>
    </location>
</feature>
<dbReference type="Proteomes" id="UP000183918">
    <property type="component" value="Unassembled WGS sequence"/>
</dbReference>
<reference evidence="3 4" key="1">
    <citation type="submission" date="2016-10" db="EMBL/GenBank/DDBJ databases">
        <authorList>
            <person name="de Groot N.N."/>
        </authorList>
    </citation>
    <scope>NUCLEOTIDE SEQUENCE [LARGE SCALE GENOMIC DNA]</scope>
    <source>
        <strain evidence="3 4">DSM 14045</strain>
    </source>
</reference>
<feature type="transmembrane region" description="Helical" evidence="1">
    <location>
        <begin position="251"/>
        <end position="274"/>
    </location>
</feature>
<evidence type="ECO:0000256" key="1">
    <source>
        <dbReference type="SAM" id="Phobius"/>
    </source>
</evidence>
<keyword evidence="3" id="KW-0378">Hydrolase</keyword>
<feature type="transmembrane region" description="Helical" evidence="1">
    <location>
        <begin position="164"/>
        <end position="188"/>
    </location>
</feature>
<evidence type="ECO:0000313" key="3">
    <source>
        <dbReference type="EMBL" id="SDY29145.1"/>
    </source>
</evidence>
<dbReference type="GO" id="GO:0080120">
    <property type="term" value="P:CAAX-box protein maturation"/>
    <property type="evidence" value="ECO:0007669"/>
    <property type="project" value="UniProtKB-ARBA"/>
</dbReference>
<dbReference type="AlphaFoldDB" id="A0A1H3IPA4"/>
<feature type="transmembrane region" description="Helical" evidence="1">
    <location>
        <begin position="73"/>
        <end position="95"/>
    </location>
</feature>
<dbReference type="PANTHER" id="PTHR35797">
    <property type="entry name" value="PROTEASE-RELATED"/>
    <property type="match status" value="1"/>
</dbReference>
<dbReference type="InterPro" id="IPR042150">
    <property type="entry name" value="MmRce1-like"/>
</dbReference>
<organism evidence="3 4">
    <name type="scientific">Lachnobacterium bovis DSM 14045</name>
    <dbReference type="NCBI Taxonomy" id="1122142"/>
    <lineage>
        <taxon>Bacteria</taxon>
        <taxon>Bacillati</taxon>
        <taxon>Bacillota</taxon>
        <taxon>Clostridia</taxon>
        <taxon>Lachnospirales</taxon>
        <taxon>Lachnospiraceae</taxon>
        <taxon>Lachnobacterium</taxon>
    </lineage>
</organism>
<name>A0A1H3IPA4_9FIRM</name>
<keyword evidence="3" id="KW-0645">Protease</keyword>
<accession>A0A1H3IPA4</accession>
<dbReference type="InterPro" id="IPR003675">
    <property type="entry name" value="Rce1/LyrA-like_dom"/>
</dbReference>
<dbReference type="OrthoDB" id="9777755at2"/>
<keyword evidence="1" id="KW-0472">Membrane</keyword>